<reference evidence="1 2" key="1">
    <citation type="journal article" date="2017" name="BMC Genomics">
        <title>Genome sequencing of 39 Akkermansia muciniphila isolates reveals its population structure, genomic and functional diverisity, and global distribution in mammalian gut microbiotas.</title>
        <authorList>
            <person name="Guo X."/>
            <person name="Li S."/>
            <person name="Zhang J."/>
            <person name="Wu F."/>
            <person name="Li X."/>
            <person name="Wu D."/>
            <person name="Zhang M."/>
            <person name="Ou Z."/>
            <person name="Jie Z."/>
            <person name="Yan Q."/>
            <person name="Li P."/>
            <person name="Yi J."/>
            <person name="Peng Y."/>
        </authorList>
    </citation>
    <scope>NUCLEOTIDE SEQUENCE [LARGE SCALE GENOMIC DNA]</scope>
    <source>
        <strain evidence="1 2">GP28</strain>
    </source>
</reference>
<evidence type="ECO:0000313" key="2">
    <source>
        <dbReference type="Proteomes" id="UP000236075"/>
    </source>
</evidence>
<comment type="caution">
    <text evidence="1">The sequence shown here is derived from an EMBL/GenBank/DDBJ whole genome shotgun (WGS) entry which is preliminary data.</text>
</comment>
<gene>
    <name evidence="1" type="ORF">CXT95_07385</name>
</gene>
<dbReference type="Proteomes" id="UP000236075">
    <property type="component" value="Unassembled WGS sequence"/>
</dbReference>
<organism evidence="1 2">
    <name type="scientific">Akkermansia muciniphila</name>
    <dbReference type="NCBI Taxonomy" id="239935"/>
    <lineage>
        <taxon>Bacteria</taxon>
        <taxon>Pseudomonadati</taxon>
        <taxon>Verrucomicrobiota</taxon>
        <taxon>Verrucomicrobiia</taxon>
        <taxon>Verrucomicrobiales</taxon>
        <taxon>Akkermansiaceae</taxon>
        <taxon>Akkermansia</taxon>
    </lineage>
</organism>
<accession>A0AAX0WJY8</accession>
<evidence type="ECO:0000313" key="1">
    <source>
        <dbReference type="EMBL" id="PND02473.1"/>
    </source>
</evidence>
<sequence length="67" mass="6838">MGKCGAKEIVPSAAAGLRDLSSVSAAFPSRLSLPSFHEAGKSFAPNAPRICLNSGGIPSLYRTSTTS</sequence>
<dbReference type="AlphaFoldDB" id="A0AAX0WJY8"/>
<dbReference type="EMBL" id="PJLB01000008">
    <property type="protein sequence ID" value="PND02473.1"/>
    <property type="molecule type" value="Genomic_DNA"/>
</dbReference>
<protein>
    <submittedName>
        <fullName evidence="1">Uncharacterized protein</fullName>
    </submittedName>
</protein>
<name>A0AAX0WJY8_9BACT</name>
<proteinExistence type="predicted"/>